<organism evidence="1">
    <name type="scientific">Sipha flava</name>
    <name type="common">yellow sugarcane aphid</name>
    <dbReference type="NCBI Taxonomy" id="143950"/>
    <lineage>
        <taxon>Eukaryota</taxon>
        <taxon>Metazoa</taxon>
        <taxon>Ecdysozoa</taxon>
        <taxon>Arthropoda</taxon>
        <taxon>Hexapoda</taxon>
        <taxon>Insecta</taxon>
        <taxon>Pterygota</taxon>
        <taxon>Neoptera</taxon>
        <taxon>Paraneoptera</taxon>
        <taxon>Hemiptera</taxon>
        <taxon>Sternorrhyncha</taxon>
        <taxon>Aphidomorpha</taxon>
        <taxon>Aphidoidea</taxon>
        <taxon>Aphididae</taxon>
        <taxon>Sipha</taxon>
    </lineage>
</organism>
<sequence length="105" mass="11948">MDLNKSRVLHCNSGMLRSLIAPTAAARVRSVRLSAHASAADAVTRFVRAPRRIIGRTRWTSRVRTRFVLSVRHPLIKTNVVNRSAVIQQQSWTVYEPALYPLHYV</sequence>
<dbReference type="AlphaFoldDB" id="A0A2S2QF74"/>
<protein>
    <submittedName>
        <fullName evidence="1">Uncharacterized protein</fullName>
    </submittedName>
</protein>
<dbReference type="EMBL" id="GGMS01007196">
    <property type="protein sequence ID" value="MBY76399.1"/>
    <property type="molecule type" value="Transcribed_RNA"/>
</dbReference>
<evidence type="ECO:0000313" key="1">
    <source>
        <dbReference type="EMBL" id="MBY76399.1"/>
    </source>
</evidence>
<proteinExistence type="predicted"/>
<reference evidence="1" key="1">
    <citation type="submission" date="2018-04" db="EMBL/GenBank/DDBJ databases">
        <title>Transcriptome assembly of Sipha flava.</title>
        <authorList>
            <person name="Scully E.D."/>
            <person name="Geib S.M."/>
            <person name="Palmer N.A."/>
            <person name="Koch K."/>
            <person name="Bradshaw J."/>
            <person name="Heng-Moss T."/>
            <person name="Sarath G."/>
        </authorList>
    </citation>
    <scope>NUCLEOTIDE SEQUENCE</scope>
</reference>
<name>A0A2S2QF74_9HEMI</name>
<accession>A0A2S2QF74</accession>
<gene>
    <name evidence="1" type="ORF">g.57320</name>
</gene>